<dbReference type="AlphaFoldDB" id="A0AA39XAV5"/>
<feature type="compositionally biased region" description="Low complexity" evidence="1">
    <location>
        <begin position="64"/>
        <end position="74"/>
    </location>
</feature>
<feature type="region of interest" description="Disordered" evidence="1">
    <location>
        <begin position="24"/>
        <end position="74"/>
    </location>
</feature>
<feature type="transmembrane region" description="Helical" evidence="2">
    <location>
        <begin position="131"/>
        <end position="152"/>
    </location>
</feature>
<accession>A0AA39XAV5</accession>
<proteinExistence type="predicted"/>
<feature type="transmembrane region" description="Helical" evidence="2">
    <location>
        <begin position="97"/>
        <end position="119"/>
    </location>
</feature>
<dbReference type="EMBL" id="JAULSR010000002">
    <property type="protein sequence ID" value="KAK0630539.1"/>
    <property type="molecule type" value="Genomic_DNA"/>
</dbReference>
<keyword evidence="2" id="KW-0812">Transmembrane</keyword>
<protein>
    <submittedName>
        <fullName evidence="3">Uncharacterized protein</fullName>
    </submittedName>
</protein>
<keyword evidence="4" id="KW-1185">Reference proteome</keyword>
<evidence type="ECO:0000313" key="3">
    <source>
        <dbReference type="EMBL" id="KAK0630539.1"/>
    </source>
</evidence>
<feature type="compositionally biased region" description="Acidic residues" evidence="1">
    <location>
        <begin position="27"/>
        <end position="36"/>
    </location>
</feature>
<dbReference type="Proteomes" id="UP001174934">
    <property type="component" value="Unassembled WGS sequence"/>
</dbReference>
<reference evidence="3" key="1">
    <citation type="submission" date="2023-06" db="EMBL/GenBank/DDBJ databases">
        <title>Genome-scale phylogeny and comparative genomics of the fungal order Sordariales.</title>
        <authorList>
            <consortium name="Lawrence Berkeley National Laboratory"/>
            <person name="Hensen N."/>
            <person name="Bonometti L."/>
            <person name="Westerberg I."/>
            <person name="Brannstrom I.O."/>
            <person name="Guillou S."/>
            <person name="Cros-Aarteil S."/>
            <person name="Calhoun S."/>
            <person name="Haridas S."/>
            <person name="Kuo A."/>
            <person name="Mondo S."/>
            <person name="Pangilinan J."/>
            <person name="Riley R."/>
            <person name="LaButti K."/>
            <person name="Andreopoulos B."/>
            <person name="Lipzen A."/>
            <person name="Chen C."/>
            <person name="Yanf M."/>
            <person name="Daum C."/>
            <person name="Ng V."/>
            <person name="Clum A."/>
            <person name="Steindorff A."/>
            <person name="Ohm R."/>
            <person name="Martin F."/>
            <person name="Silar P."/>
            <person name="Natvig D."/>
            <person name="Lalanne C."/>
            <person name="Gautier V."/>
            <person name="Ament-velasquez S.L."/>
            <person name="Kruys A."/>
            <person name="Hutchinson M.I."/>
            <person name="Powell A.J."/>
            <person name="Barry K."/>
            <person name="Miller A.N."/>
            <person name="Grigoriev I.V."/>
            <person name="Debuchy R."/>
            <person name="Gladieux P."/>
            <person name="Thoren M.H."/>
            <person name="Johannesson H."/>
        </authorList>
    </citation>
    <scope>NUCLEOTIDE SEQUENCE</scope>
    <source>
        <strain evidence="3">SMH3391-2</strain>
    </source>
</reference>
<keyword evidence="2" id="KW-0472">Membrane</keyword>
<name>A0AA39XAV5_9PEZI</name>
<evidence type="ECO:0000313" key="4">
    <source>
        <dbReference type="Proteomes" id="UP001174934"/>
    </source>
</evidence>
<organism evidence="3 4">
    <name type="scientific">Bombardia bombarda</name>
    <dbReference type="NCBI Taxonomy" id="252184"/>
    <lineage>
        <taxon>Eukaryota</taxon>
        <taxon>Fungi</taxon>
        <taxon>Dikarya</taxon>
        <taxon>Ascomycota</taxon>
        <taxon>Pezizomycotina</taxon>
        <taxon>Sordariomycetes</taxon>
        <taxon>Sordariomycetidae</taxon>
        <taxon>Sordariales</taxon>
        <taxon>Lasiosphaeriaceae</taxon>
        <taxon>Bombardia</taxon>
    </lineage>
</organism>
<comment type="caution">
    <text evidence="3">The sequence shown here is derived from an EMBL/GenBank/DDBJ whole genome shotgun (WGS) entry which is preliminary data.</text>
</comment>
<evidence type="ECO:0000256" key="2">
    <source>
        <dbReference type="SAM" id="Phobius"/>
    </source>
</evidence>
<gene>
    <name evidence="3" type="ORF">B0T17DRAFT_653949</name>
</gene>
<evidence type="ECO:0000256" key="1">
    <source>
        <dbReference type="SAM" id="MobiDB-lite"/>
    </source>
</evidence>
<keyword evidence="2" id="KW-1133">Transmembrane helix</keyword>
<sequence length="340" mass="38112">MRITINSNNSSPLHTLPYLSSILPVPDMDDDDDDNDNALGGALLPDDHPGQAKPAPNSKPLPPKTTTTTITRAQPPSYAEQLAAKGRTLLYEAPSHFWFRTSSFMSGAFCVSYTVYQYWAIYLHPPEGLYWWIPNAFAVICVFMVGMGGYFVHGTRRIVRSIEAVPARMVKMAATGASSGAATTTTTTPRASDLARRSPVYIEVTTRRVLPFLPPKKMLYRPDEIQLPFRMQGVLEGARLRQLQMEQPKSLLAQVRAARAKQEQIEKERKHTLDHIMTAPFRDFAKVVGTAARGMQRAFNREGFTKLKLKDTEYKLDVSGGWALDDGRALDRLLTVKQRR</sequence>